<organism evidence="2 3">
    <name type="scientific">Pseudarthrobacter humi</name>
    <dbReference type="NCBI Taxonomy" id="2952523"/>
    <lineage>
        <taxon>Bacteria</taxon>
        <taxon>Bacillati</taxon>
        <taxon>Actinomycetota</taxon>
        <taxon>Actinomycetes</taxon>
        <taxon>Micrococcales</taxon>
        <taxon>Micrococcaceae</taxon>
        <taxon>Pseudarthrobacter</taxon>
    </lineage>
</organism>
<dbReference type="RefSeq" id="WP_254750316.1">
    <property type="nucleotide sequence ID" value="NZ_JANCLV010000007.1"/>
</dbReference>
<evidence type="ECO:0000313" key="2">
    <source>
        <dbReference type="EMBL" id="MCP9000355.1"/>
    </source>
</evidence>
<dbReference type="Proteomes" id="UP001524318">
    <property type="component" value="Unassembled WGS sequence"/>
</dbReference>
<dbReference type="EMBL" id="JANCLV010000007">
    <property type="protein sequence ID" value="MCP9000355.1"/>
    <property type="molecule type" value="Genomic_DNA"/>
</dbReference>
<comment type="caution">
    <text evidence="2">The sequence shown here is derived from an EMBL/GenBank/DDBJ whole genome shotgun (WGS) entry which is preliminary data.</text>
</comment>
<sequence>MDFNPDTWGTVADWVGGTGTTAAFVAAVVVIAKDAMVRKIAQARKVVYVAEIKTVYRTTDAYGVTRPEEITHYVLKNLSDEPIYRVFFYAHTGAMAAEPLDSTPVILPGEAYAYELEIDEPPLACFRDNSDVGWIRNIKGKVHPYRGRPLEQDFPIYAE</sequence>
<evidence type="ECO:0000313" key="3">
    <source>
        <dbReference type="Proteomes" id="UP001524318"/>
    </source>
</evidence>
<proteinExistence type="predicted"/>
<reference evidence="2 3" key="1">
    <citation type="submission" date="2022-06" db="EMBL/GenBank/DDBJ databases">
        <title>Pseudarthrobacter sp. strain RMG13 Genome sequencing and assembly.</title>
        <authorList>
            <person name="Kim I."/>
        </authorList>
    </citation>
    <scope>NUCLEOTIDE SEQUENCE [LARGE SCALE GENOMIC DNA]</scope>
    <source>
        <strain evidence="2 3">RMG13</strain>
    </source>
</reference>
<keyword evidence="1" id="KW-0472">Membrane</keyword>
<feature type="transmembrane region" description="Helical" evidence="1">
    <location>
        <begin position="12"/>
        <end position="32"/>
    </location>
</feature>
<keyword evidence="3" id="KW-1185">Reference proteome</keyword>
<accession>A0ABT1LPG4</accession>
<protein>
    <submittedName>
        <fullName evidence="2">Uncharacterized protein</fullName>
    </submittedName>
</protein>
<keyword evidence="1" id="KW-1133">Transmembrane helix</keyword>
<name>A0ABT1LPG4_9MICC</name>
<evidence type="ECO:0000256" key="1">
    <source>
        <dbReference type="SAM" id="Phobius"/>
    </source>
</evidence>
<gene>
    <name evidence="2" type="ORF">NFC73_11540</name>
</gene>
<keyword evidence="1" id="KW-0812">Transmembrane</keyword>